<feature type="domain" description="Type I restriction modification DNA specificity" evidence="4">
    <location>
        <begin position="224"/>
        <end position="355"/>
    </location>
</feature>
<name>A0ABT3N2R6_9GAMM</name>
<dbReference type="Gene3D" id="1.10.287.1120">
    <property type="entry name" value="Bipartite methylase S protein"/>
    <property type="match status" value="1"/>
</dbReference>
<evidence type="ECO:0000256" key="2">
    <source>
        <dbReference type="ARBA" id="ARBA00022747"/>
    </source>
</evidence>
<dbReference type="RefSeq" id="WP_262565654.1">
    <property type="nucleotide sequence ID" value="NZ_JAPFCC010000001.1"/>
</dbReference>
<dbReference type="PANTHER" id="PTHR30408:SF13">
    <property type="entry name" value="TYPE I RESTRICTION ENZYME HINDI SPECIFICITY SUBUNIT"/>
    <property type="match status" value="1"/>
</dbReference>
<gene>
    <name evidence="5" type="ORF">NX722_25480</name>
</gene>
<dbReference type="Proteomes" id="UP001209854">
    <property type="component" value="Unassembled WGS sequence"/>
</dbReference>
<evidence type="ECO:0000313" key="5">
    <source>
        <dbReference type="EMBL" id="MCW7555919.1"/>
    </source>
</evidence>
<reference evidence="5 6" key="1">
    <citation type="submission" date="2022-10" db="EMBL/GenBank/DDBJ databases">
        <title>High-quality genome sequences of two octocoral-associated bacteria, Endozoicomonas euniceicola EF212 and Endozoicomonas gorgoniicola PS125.</title>
        <authorList>
            <person name="Chiou Y.-J."/>
            <person name="Chen Y.-H."/>
        </authorList>
    </citation>
    <scope>NUCLEOTIDE SEQUENCE [LARGE SCALE GENOMIC DNA]</scope>
    <source>
        <strain evidence="5 6">PS125</strain>
    </source>
</reference>
<dbReference type="Gene3D" id="3.90.220.20">
    <property type="entry name" value="DNA methylase specificity domains"/>
    <property type="match status" value="2"/>
</dbReference>
<keyword evidence="5" id="KW-0378">Hydrolase</keyword>
<keyword evidence="5" id="KW-0540">Nuclease</keyword>
<sequence length="400" mass="44966">MKFGDFVEVNPLVSLGRKKEYSFVEMANVAPGYRFVEPGQKRVLKGSGAKFEDGDTLFARITPCLENGKIAQVERLEGAVGFGSTEFFVFRGKEGVSDSDFVYYLSLSDAIRLPAQKSMTGASGRQRADIEAIKNIDLSFLDNLSLPNQKQLASVLSNYDFFLKNNSRRIAILEEMAQSLYREWFVHFRFPGHEQAKFIDSMMGQVPYGWQIISASKAIQVNPKTKLAKEGEKPFVPMSGLSEDSMLIGDIQMKSGNSGAKYMNGDTLFSRITPCLQNGKIGYVQYLDEVNPVGFGSTEFIVLRETELLTSEFIYLLARSMPFRENAIKSMTGATGRQRVQNACFDSFKLALPPKALLEKFTESVQPMFKSIFNLTRRNENLKQQRDMLLPKLISGQIQL</sequence>
<dbReference type="InterPro" id="IPR000055">
    <property type="entry name" value="Restrct_endonuc_typeI_TRD"/>
</dbReference>
<keyword evidence="5" id="KW-0255">Endonuclease</keyword>
<dbReference type="InterPro" id="IPR052021">
    <property type="entry name" value="Type-I_RS_S_subunit"/>
</dbReference>
<accession>A0ABT3N2R6</accession>
<evidence type="ECO:0000259" key="4">
    <source>
        <dbReference type="Pfam" id="PF01420"/>
    </source>
</evidence>
<dbReference type="EC" id="3.1.21.-" evidence="5"/>
<dbReference type="GO" id="GO:0004519">
    <property type="term" value="F:endonuclease activity"/>
    <property type="evidence" value="ECO:0007669"/>
    <property type="project" value="UniProtKB-KW"/>
</dbReference>
<keyword evidence="3" id="KW-0238">DNA-binding</keyword>
<keyword evidence="2" id="KW-0680">Restriction system</keyword>
<dbReference type="EMBL" id="JAPFCC010000001">
    <property type="protein sequence ID" value="MCW7555919.1"/>
    <property type="molecule type" value="Genomic_DNA"/>
</dbReference>
<dbReference type="GO" id="GO:0016787">
    <property type="term" value="F:hydrolase activity"/>
    <property type="evidence" value="ECO:0007669"/>
    <property type="project" value="UniProtKB-KW"/>
</dbReference>
<evidence type="ECO:0000256" key="1">
    <source>
        <dbReference type="ARBA" id="ARBA00010923"/>
    </source>
</evidence>
<dbReference type="PANTHER" id="PTHR30408">
    <property type="entry name" value="TYPE-1 RESTRICTION ENZYME ECOKI SPECIFICITY PROTEIN"/>
    <property type="match status" value="1"/>
</dbReference>
<evidence type="ECO:0000256" key="3">
    <source>
        <dbReference type="ARBA" id="ARBA00023125"/>
    </source>
</evidence>
<dbReference type="CDD" id="cd17260">
    <property type="entry name" value="RMtype1_S_EcoEI-TRD1-CR1_like"/>
    <property type="match status" value="2"/>
</dbReference>
<organism evidence="5 6">
    <name type="scientific">Endozoicomonas gorgoniicola</name>
    <dbReference type="NCBI Taxonomy" id="1234144"/>
    <lineage>
        <taxon>Bacteria</taxon>
        <taxon>Pseudomonadati</taxon>
        <taxon>Pseudomonadota</taxon>
        <taxon>Gammaproteobacteria</taxon>
        <taxon>Oceanospirillales</taxon>
        <taxon>Endozoicomonadaceae</taxon>
        <taxon>Endozoicomonas</taxon>
    </lineage>
</organism>
<evidence type="ECO:0000313" key="6">
    <source>
        <dbReference type="Proteomes" id="UP001209854"/>
    </source>
</evidence>
<dbReference type="SUPFAM" id="SSF116734">
    <property type="entry name" value="DNA methylase specificity domain"/>
    <property type="match status" value="2"/>
</dbReference>
<dbReference type="InterPro" id="IPR044946">
    <property type="entry name" value="Restrct_endonuc_typeI_TRD_sf"/>
</dbReference>
<protein>
    <submittedName>
        <fullName evidence="5">Restriction endonuclease subunit S</fullName>
        <ecNumber evidence="5">3.1.21.-</ecNumber>
    </submittedName>
</protein>
<proteinExistence type="inferred from homology"/>
<dbReference type="Pfam" id="PF01420">
    <property type="entry name" value="Methylase_S"/>
    <property type="match status" value="1"/>
</dbReference>
<keyword evidence="6" id="KW-1185">Reference proteome</keyword>
<comment type="similarity">
    <text evidence="1">Belongs to the type-I restriction system S methylase family.</text>
</comment>
<comment type="caution">
    <text evidence="5">The sequence shown here is derived from an EMBL/GenBank/DDBJ whole genome shotgun (WGS) entry which is preliminary data.</text>
</comment>